<dbReference type="Proteomes" id="UP001178507">
    <property type="component" value="Unassembled WGS sequence"/>
</dbReference>
<feature type="region of interest" description="Disordered" evidence="1">
    <location>
        <begin position="1"/>
        <end position="36"/>
    </location>
</feature>
<evidence type="ECO:0000256" key="1">
    <source>
        <dbReference type="SAM" id="MobiDB-lite"/>
    </source>
</evidence>
<proteinExistence type="predicted"/>
<feature type="compositionally biased region" description="Basic and acidic residues" evidence="1">
    <location>
        <begin position="20"/>
        <end position="36"/>
    </location>
</feature>
<organism evidence="2 3">
    <name type="scientific">Effrenium voratum</name>
    <dbReference type="NCBI Taxonomy" id="2562239"/>
    <lineage>
        <taxon>Eukaryota</taxon>
        <taxon>Sar</taxon>
        <taxon>Alveolata</taxon>
        <taxon>Dinophyceae</taxon>
        <taxon>Suessiales</taxon>
        <taxon>Symbiodiniaceae</taxon>
        <taxon>Effrenium</taxon>
    </lineage>
</organism>
<dbReference type="EMBL" id="CAUJNA010000386">
    <property type="protein sequence ID" value="CAJ1376348.1"/>
    <property type="molecule type" value="Genomic_DNA"/>
</dbReference>
<name>A0AA36MQI8_9DINO</name>
<protein>
    <submittedName>
        <fullName evidence="2">Uncharacterized protein</fullName>
    </submittedName>
</protein>
<evidence type="ECO:0000313" key="2">
    <source>
        <dbReference type="EMBL" id="CAJ1376348.1"/>
    </source>
</evidence>
<sequence length="197" mass="21943">MGKRKQTAEGDGASQPDFGSTRHEANDVSEVREDPRMRRLVKKHKLDQQAESKLCDVLSRWDEEKQYRYYKDLGKVLADAVKPSATVMIMVKKIVAGERLCPSAKRCSMAEARMEAAATAMATKGKRRIPGTSRRAASSRSHAWASMAGLLPVSCMRERSESGRSCKQISSSRCVRRWVDDSSSLAGPLQPRLPFVK</sequence>
<accession>A0AA36MQI8</accession>
<comment type="caution">
    <text evidence="2">The sequence shown here is derived from an EMBL/GenBank/DDBJ whole genome shotgun (WGS) entry which is preliminary data.</text>
</comment>
<evidence type="ECO:0000313" key="3">
    <source>
        <dbReference type="Proteomes" id="UP001178507"/>
    </source>
</evidence>
<gene>
    <name evidence="2" type="ORF">EVOR1521_LOCUS5436</name>
</gene>
<keyword evidence="3" id="KW-1185">Reference proteome</keyword>
<reference evidence="2" key="1">
    <citation type="submission" date="2023-08" db="EMBL/GenBank/DDBJ databases">
        <authorList>
            <person name="Chen Y."/>
            <person name="Shah S."/>
            <person name="Dougan E. K."/>
            <person name="Thang M."/>
            <person name="Chan C."/>
        </authorList>
    </citation>
    <scope>NUCLEOTIDE SEQUENCE</scope>
</reference>
<dbReference type="AlphaFoldDB" id="A0AA36MQI8"/>